<dbReference type="Proteomes" id="UP001172673">
    <property type="component" value="Unassembled WGS sequence"/>
</dbReference>
<sequence>MASFSKLACPLPRRSFKPRPPTGTIDFCYARPPRPRFFTHKPSLLVVARPILRPQLPFLYPGSARHALVGRYISTERKQRWKEQFWRYVRINAYLWPAAFLLTLLSFGLIHLKLERDFPTPREWSFWSRWGMRDAKFTELADNAKINSILTDWVKAGRLYLKVLERLESEKFDGKNLIKDDSALPPIGGIRGDGFDISAKSERWRRGYHEALMGAAHVAENLLGMCRIKGDDGNRVYPWESIPGPNNPRPKPLPYDKRYGHITAPSLDEVEDAFPPPDLFYQKVLNTTGFDTRQRLDAALAYADWNDFQGNTEIAENTFILAAEIAQRGLPTGSEKALNVGTGMILKGREDAATNNILRVCTAFGVHHARNGDVKKALPVFLSILRARKTLPASPITPIASSPKPRTEEDQGLSAYIFALKDLLIEREYPPPPPSGNERPFHTLKEACEEVGLMTYIGEILFATSDSERAKGLSWTRDSVDAAEAIMWVMDEQKEHDGRERCRECLETGLQNWKSMSQQMARLAAKREEETQTENGLFGLGFGTAQQLEKARTEKRRWEEENIQIELRRQKTLPLLQEPPKPVNTSSVPLRQRLRPQPSTDLPPPSPLSLPSPLFPPPNTSDLEAGEVTIDVRRVPLRAIMKRRALQGFFLGFIVAIVLWKLLNQALLACQPSLLRSYGLHARMQLEFDYNPLTASIPAFAPPENATYRAPDSIDTFQNYAWRNHSACQISSLDLHSAFSPLCQTRDDFLDAYSGGGRIGFDQPFMPRGCDMRWFSTEEICEIFSRFEKVLVVGDSMMRHVVGALNVLLRKDLGYGAVTNWNFDEMELRECFCNHQMDVKACSVQGIFSTSSVLENDPTSLACSPENPIDLVIEMMLRFPLDNEELARYKNLLSRTKPKKPYAFIFGHGLWNDLDIQATLHWLDGILEHTLLQAPYLGNANQRHANLIWPRLFIPPNAAGILKPDEWLVSQGDKALMTFEESVRVEVARRGLETMGTWNMSVQASKYDGVHLDLKGNLIKAMGVVNWLSLVDVDAW</sequence>
<evidence type="ECO:0000313" key="4">
    <source>
        <dbReference type="Proteomes" id="UP001172673"/>
    </source>
</evidence>
<keyword evidence="2" id="KW-0472">Membrane</keyword>
<feature type="transmembrane region" description="Helical" evidence="2">
    <location>
        <begin position="93"/>
        <end position="112"/>
    </location>
</feature>
<comment type="caution">
    <text evidence="3">The sequence shown here is derived from an EMBL/GenBank/DDBJ whole genome shotgun (WGS) entry which is preliminary data.</text>
</comment>
<evidence type="ECO:0000256" key="2">
    <source>
        <dbReference type="SAM" id="Phobius"/>
    </source>
</evidence>
<reference evidence="3" key="1">
    <citation type="submission" date="2022-10" db="EMBL/GenBank/DDBJ databases">
        <title>Culturing micro-colonial fungi from biological soil crusts in the Mojave desert and describing Neophaeococcomyces mojavensis, and introducing the new genera and species Taxawa tesnikishii.</title>
        <authorList>
            <person name="Kurbessoian T."/>
            <person name="Stajich J.E."/>
        </authorList>
    </citation>
    <scope>NUCLEOTIDE SEQUENCE</scope>
    <source>
        <strain evidence="3">TK_41</strain>
    </source>
</reference>
<feature type="region of interest" description="Disordered" evidence="1">
    <location>
        <begin position="570"/>
        <end position="623"/>
    </location>
</feature>
<dbReference type="AlphaFoldDB" id="A0AA38XAJ5"/>
<keyword evidence="2" id="KW-1133">Transmembrane helix</keyword>
<feature type="compositionally biased region" description="Pro residues" evidence="1">
    <location>
        <begin position="601"/>
        <end position="619"/>
    </location>
</feature>
<gene>
    <name evidence="3" type="ORF">H2200_006238</name>
</gene>
<protein>
    <submittedName>
        <fullName evidence="3">Uncharacterized protein</fullName>
    </submittedName>
</protein>
<accession>A0AA38XAJ5</accession>
<proteinExistence type="predicted"/>
<evidence type="ECO:0000313" key="3">
    <source>
        <dbReference type="EMBL" id="KAJ9609909.1"/>
    </source>
</evidence>
<organism evidence="3 4">
    <name type="scientific">Cladophialophora chaetospira</name>
    <dbReference type="NCBI Taxonomy" id="386627"/>
    <lineage>
        <taxon>Eukaryota</taxon>
        <taxon>Fungi</taxon>
        <taxon>Dikarya</taxon>
        <taxon>Ascomycota</taxon>
        <taxon>Pezizomycotina</taxon>
        <taxon>Eurotiomycetes</taxon>
        <taxon>Chaetothyriomycetidae</taxon>
        <taxon>Chaetothyriales</taxon>
        <taxon>Herpotrichiellaceae</taxon>
        <taxon>Cladophialophora</taxon>
    </lineage>
</organism>
<name>A0AA38XAJ5_9EURO</name>
<keyword evidence="2" id="KW-0812">Transmembrane</keyword>
<dbReference type="EMBL" id="JAPDRK010000008">
    <property type="protein sequence ID" value="KAJ9609909.1"/>
    <property type="molecule type" value="Genomic_DNA"/>
</dbReference>
<keyword evidence="4" id="KW-1185">Reference proteome</keyword>
<evidence type="ECO:0000256" key="1">
    <source>
        <dbReference type="SAM" id="MobiDB-lite"/>
    </source>
</evidence>